<dbReference type="PROSITE" id="PS51257">
    <property type="entry name" value="PROKAR_LIPOPROTEIN"/>
    <property type="match status" value="1"/>
</dbReference>
<feature type="compositionally biased region" description="Low complexity" evidence="1">
    <location>
        <begin position="559"/>
        <end position="583"/>
    </location>
</feature>
<evidence type="ECO:0000313" key="3">
    <source>
        <dbReference type="Proteomes" id="UP000593765"/>
    </source>
</evidence>
<evidence type="ECO:0000313" key="2">
    <source>
        <dbReference type="EMBL" id="QOV90350.1"/>
    </source>
</evidence>
<dbReference type="AlphaFoldDB" id="A0A7M2X0T8"/>
<feature type="region of interest" description="Disordered" evidence="1">
    <location>
        <begin position="559"/>
        <end position="584"/>
    </location>
</feature>
<proteinExistence type="predicted"/>
<accession>A0A7M2X0T8</accession>
<dbReference type="Gene3D" id="2.60.120.260">
    <property type="entry name" value="Galactose-binding domain-like"/>
    <property type="match status" value="1"/>
</dbReference>
<dbReference type="EMBL" id="CP063458">
    <property type="protein sequence ID" value="QOV90350.1"/>
    <property type="molecule type" value="Genomic_DNA"/>
</dbReference>
<sequence length="950" mass="103346">MRVKPIITILGLVAACGFGARVEAAPDEVKRVVRTFDFEERRLGNPEDLPMHWVKVAGPGYPHYVNGRLATGVSRSGKYAFRFDLDGGSLAYRYEANRIKVMAGAHYRIETAVRTTLLTQARAVMTAWLVDQDGHLLPKTVRYSAPYAARNADDGWQLLKIELSVDEPQAAFLVLELGLLQPGEFVGGVLGQRTLNVQDIRGTAWFDDLTISQVPRVIMSTDRPANVFKRGEPVRLVVRVDDRFTDDLAAQIVVTDADGKTVYQRSGTTELSRAEQVGPGRKRLPIDLPELPAGYYRASLVMSSQGQTLGAQSLGFIQLADANPPTTPDGRFGFSATSLPLAGWDDLAAVLPLLSAGRVKLALWGPEGDVLEVDPAKFDAVLEKLQERGITPTACLIGLPPDLARKMKSSGLSEKGAGGSAWWGGEADKRGAGIANTLPPSYANSSSSWPLLLKSDVKLWQPRLSFLVSRHANHLDRWQLGADGDDGFASDPELRKVYDVIYAQFQRLVQKPDLAMPWPVWYELNGHTPATVALSVPPTVVLPSQVPLYINDAGMASPAGSAGSGAPPATMPATGPTAPTSPSWTRPTNISVYLSWLDTERYGRAERIRDMAQRVIHTFAANADRIDLPLPLTVRKEQDVLVHEPSEELLLLRTIISTLSGATFRGKVPIAEGIEAFLFDRGGQGILAVWDLGAQGGVRELSVNLGRQPTMIDLWGNVSPVQKVPGKEGLVALRVSRTPIFLADIDGQLMQTRASVALDRPLIESSFQPHTRKLRFTNNYRNAIGGTVRLKPPPGWGINPPTFTFSLNPGETFDREITLELPYNSVAGPKAIGAHFVLQADGIADFTVPITVNLGLSDVGMQTIAVRDGNDLIVQQMITNYGDKPIDYTAFAVYPGQSRQERLISGLGAGKTTIRRYKFPSVDFKVGGKVRAGVKEMVGTRILNDEVAVQ</sequence>
<name>A0A7M2X0T8_9BACT</name>
<organism evidence="2 3">
    <name type="scientific">Humisphaera borealis</name>
    <dbReference type="NCBI Taxonomy" id="2807512"/>
    <lineage>
        <taxon>Bacteria</taxon>
        <taxon>Pseudomonadati</taxon>
        <taxon>Planctomycetota</taxon>
        <taxon>Phycisphaerae</taxon>
        <taxon>Tepidisphaerales</taxon>
        <taxon>Tepidisphaeraceae</taxon>
        <taxon>Humisphaera</taxon>
    </lineage>
</organism>
<evidence type="ECO:0000256" key="1">
    <source>
        <dbReference type="SAM" id="MobiDB-lite"/>
    </source>
</evidence>
<gene>
    <name evidence="2" type="ORF">IPV69_02980</name>
</gene>
<dbReference type="RefSeq" id="WP_206293431.1">
    <property type="nucleotide sequence ID" value="NZ_CP063458.1"/>
</dbReference>
<keyword evidence="3" id="KW-1185">Reference proteome</keyword>
<protein>
    <submittedName>
        <fullName evidence="2">Uncharacterized protein</fullName>
    </submittedName>
</protein>
<dbReference type="Proteomes" id="UP000593765">
    <property type="component" value="Chromosome"/>
</dbReference>
<reference evidence="2 3" key="1">
    <citation type="submission" date="2020-10" db="EMBL/GenBank/DDBJ databases">
        <title>Wide distribution of Phycisphaera-like planctomycetes from WD2101 soil group in peatlands and genome analysis of the first cultivated representative.</title>
        <authorList>
            <person name="Dedysh S.N."/>
            <person name="Beletsky A.V."/>
            <person name="Ivanova A."/>
            <person name="Kulichevskaya I.S."/>
            <person name="Suzina N.E."/>
            <person name="Philippov D.A."/>
            <person name="Rakitin A.L."/>
            <person name="Mardanov A.V."/>
            <person name="Ravin N.V."/>
        </authorList>
    </citation>
    <scope>NUCLEOTIDE SEQUENCE [LARGE SCALE GENOMIC DNA]</scope>
    <source>
        <strain evidence="2 3">M1803</strain>
    </source>
</reference>
<dbReference type="KEGG" id="hbs:IPV69_02980"/>